<proteinExistence type="predicted"/>
<dbReference type="NCBIfam" id="TIGR03527">
    <property type="entry name" value="selenium_YedF"/>
    <property type="match status" value="1"/>
</dbReference>
<protein>
    <recommendedName>
        <fullName evidence="4">Sulfurtransferase-like selenium metabolism protein YedF</fullName>
    </recommendedName>
</protein>
<reference evidence="3" key="1">
    <citation type="submission" date="2016-07" db="EMBL/GenBank/DDBJ databases">
        <authorList>
            <person name="Florea S."/>
            <person name="Webb J.S."/>
            <person name="Jaromczyk J."/>
            <person name="Schardl C.L."/>
        </authorList>
    </citation>
    <scope>NUCLEOTIDE SEQUENCE [LARGE SCALE GENOMIC DNA]</scope>
    <source>
        <strain evidence="3">MIT 01-6242</strain>
    </source>
</reference>
<name>A0A1B1U4D2_9HELI</name>
<gene>
    <name evidence="2" type="ORF">BBW65_02010</name>
</gene>
<dbReference type="InterPro" id="IPR019870">
    <property type="entry name" value="Se_metab_YedF"/>
</dbReference>
<dbReference type="RefSeq" id="WP_066338997.1">
    <property type="nucleotide sequence ID" value="NZ_CP016503.1"/>
</dbReference>
<feature type="region of interest" description="Disordered" evidence="1">
    <location>
        <begin position="80"/>
        <end position="123"/>
    </location>
</feature>
<dbReference type="KEGG" id="het:BBW65_02010"/>
<evidence type="ECO:0000313" key="3">
    <source>
        <dbReference type="Proteomes" id="UP000092884"/>
    </source>
</evidence>
<evidence type="ECO:0000256" key="1">
    <source>
        <dbReference type="SAM" id="MobiDB-lite"/>
    </source>
</evidence>
<dbReference type="AlphaFoldDB" id="A0A1B1U4D2"/>
<accession>A0A1B1U4D2</accession>
<feature type="compositionally biased region" description="Low complexity" evidence="1">
    <location>
        <begin position="89"/>
        <end position="106"/>
    </location>
</feature>
<dbReference type="EMBL" id="CP016503">
    <property type="protein sequence ID" value="ANV97654.1"/>
    <property type="molecule type" value="Genomic_DNA"/>
</dbReference>
<organism evidence="2 3">
    <name type="scientific">Helicobacter enhydrae</name>
    <dbReference type="NCBI Taxonomy" id="222136"/>
    <lineage>
        <taxon>Bacteria</taxon>
        <taxon>Pseudomonadati</taxon>
        <taxon>Campylobacterota</taxon>
        <taxon>Epsilonproteobacteria</taxon>
        <taxon>Campylobacterales</taxon>
        <taxon>Helicobacteraceae</taxon>
        <taxon>Helicobacter</taxon>
    </lineage>
</organism>
<dbReference type="InterPro" id="IPR027396">
    <property type="entry name" value="DsrEFH-like"/>
</dbReference>
<sequence>MKQVQIDITQALCTDAVSKIQNVLAKLRQNNIAVSQIVIIADTQKRRDETIDFLFAEGYLFQTEIKEGEFWIHILGRDRQAPTAPTPSSPQATTAPTDQSPQSTPVSTPPPPTPPKEPDIPPNSEFENKIFIFTSDRIGEGDLGEKLLEGLLHNLYTTAKIPRELIFINRGVLACIDVEKNLHITRTLKKLEQRGVAVSTCGTCLEYYNVRDLLCVGSVSNSAEITRKMLRFEVVTF</sequence>
<dbReference type="OrthoDB" id="9801500at2"/>
<dbReference type="SUPFAM" id="SSF75169">
    <property type="entry name" value="DsrEFH-like"/>
    <property type="match status" value="1"/>
</dbReference>
<evidence type="ECO:0008006" key="4">
    <source>
        <dbReference type="Google" id="ProtNLM"/>
    </source>
</evidence>
<evidence type="ECO:0000313" key="2">
    <source>
        <dbReference type="EMBL" id="ANV97654.1"/>
    </source>
</evidence>
<dbReference type="Proteomes" id="UP000092884">
    <property type="component" value="Chromosome"/>
</dbReference>
<keyword evidence="3" id="KW-1185">Reference proteome</keyword>
<dbReference type="STRING" id="222136.BBW65_02010"/>